<dbReference type="InterPro" id="IPR039425">
    <property type="entry name" value="RNA_pol_sigma-70-like"/>
</dbReference>
<comment type="similarity">
    <text evidence="1">Belongs to the sigma-70 factor family. ECF subfamily.</text>
</comment>
<organism evidence="8 9">
    <name type="scientific">Desulfosporosinus nitroreducens</name>
    <dbReference type="NCBI Taxonomy" id="2018668"/>
    <lineage>
        <taxon>Bacteria</taxon>
        <taxon>Bacillati</taxon>
        <taxon>Bacillota</taxon>
        <taxon>Clostridia</taxon>
        <taxon>Eubacteriales</taxon>
        <taxon>Desulfitobacteriaceae</taxon>
        <taxon>Desulfosporosinus</taxon>
    </lineage>
</organism>
<dbReference type="Pfam" id="PF08281">
    <property type="entry name" value="Sigma70_r4_2"/>
    <property type="match status" value="1"/>
</dbReference>
<dbReference type="Pfam" id="PF04542">
    <property type="entry name" value="Sigma70_r2"/>
    <property type="match status" value="1"/>
</dbReference>
<sequence length="169" mass="20310">MSTKKNPFNEHCMETWYQQTVIKLYSFTYALLQNREEAEDITQEAYFRCLRKDTKNFPPYPYLKKVARNLIYDRYRHWQKNDSQIKEHSLSEDVSAPEEKWVTRALVQELMKQLPEQYSQVLELRIIKGYSRKETAERMERSEDAIRGLQYRALQALRDLFNVTDENGG</sequence>
<comment type="caution">
    <text evidence="8">The sequence shown here is derived from an EMBL/GenBank/DDBJ whole genome shotgun (WGS) entry which is preliminary data.</text>
</comment>
<evidence type="ECO:0000256" key="1">
    <source>
        <dbReference type="ARBA" id="ARBA00010641"/>
    </source>
</evidence>
<dbReference type="InterPro" id="IPR014284">
    <property type="entry name" value="RNA_pol_sigma-70_dom"/>
</dbReference>
<dbReference type="EMBL" id="JAMJEV010000036">
    <property type="protein sequence ID" value="MDO0825920.1"/>
    <property type="molecule type" value="Genomic_DNA"/>
</dbReference>
<dbReference type="Gene3D" id="1.10.1740.10">
    <property type="match status" value="1"/>
</dbReference>
<dbReference type="SUPFAM" id="SSF88659">
    <property type="entry name" value="Sigma3 and sigma4 domains of RNA polymerase sigma factors"/>
    <property type="match status" value="1"/>
</dbReference>
<dbReference type="RefSeq" id="WP_302050313.1">
    <property type="nucleotide sequence ID" value="NZ_JAMJEV010000036.1"/>
</dbReference>
<keyword evidence="9" id="KW-1185">Reference proteome</keyword>
<dbReference type="PANTHER" id="PTHR43133">
    <property type="entry name" value="RNA POLYMERASE ECF-TYPE SIGMA FACTO"/>
    <property type="match status" value="1"/>
</dbReference>
<evidence type="ECO:0000313" key="8">
    <source>
        <dbReference type="EMBL" id="MDO0825920.1"/>
    </source>
</evidence>
<feature type="domain" description="RNA polymerase sigma-70 region 2" evidence="6">
    <location>
        <begin position="17"/>
        <end position="77"/>
    </location>
</feature>
<proteinExistence type="inferred from homology"/>
<dbReference type="InterPro" id="IPR013249">
    <property type="entry name" value="RNA_pol_sigma70_r4_t2"/>
</dbReference>
<dbReference type="Gene3D" id="1.10.10.10">
    <property type="entry name" value="Winged helix-like DNA-binding domain superfamily/Winged helix DNA-binding domain"/>
    <property type="match status" value="1"/>
</dbReference>
<dbReference type="InterPro" id="IPR013324">
    <property type="entry name" value="RNA_pol_sigma_r3/r4-like"/>
</dbReference>
<keyword evidence="2" id="KW-0805">Transcription regulation</keyword>
<evidence type="ECO:0000259" key="6">
    <source>
        <dbReference type="Pfam" id="PF04542"/>
    </source>
</evidence>
<dbReference type="InterPro" id="IPR007627">
    <property type="entry name" value="RNA_pol_sigma70_r2"/>
</dbReference>
<dbReference type="InterPro" id="IPR036388">
    <property type="entry name" value="WH-like_DNA-bd_sf"/>
</dbReference>
<evidence type="ECO:0000256" key="4">
    <source>
        <dbReference type="ARBA" id="ARBA00023125"/>
    </source>
</evidence>
<dbReference type="InterPro" id="IPR013325">
    <property type="entry name" value="RNA_pol_sigma_r2"/>
</dbReference>
<evidence type="ECO:0000256" key="5">
    <source>
        <dbReference type="ARBA" id="ARBA00023163"/>
    </source>
</evidence>
<evidence type="ECO:0000256" key="3">
    <source>
        <dbReference type="ARBA" id="ARBA00023082"/>
    </source>
</evidence>
<evidence type="ECO:0000259" key="7">
    <source>
        <dbReference type="Pfam" id="PF08281"/>
    </source>
</evidence>
<dbReference type="NCBIfam" id="TIGR02937">
    <property type="entry name" value="sigma70-ECF"/>
    <property type="match status" value="1"/>
</dbReference>
<gene>
    <name evidence="8" type="ORF">M8H41_24245</name>
</gene>
<keyword evidence="4" id="KW-0238">DNA-binding</keyword>
<dbReference type="Proteomes" id="UP001176021">
    <property type="component" value="Unassembled WGS sequence"/>
</dbReference>
<name>A0ABT8QX50_9FIRM</name>
<accession>A0ABT8QX50</accession>
<feature type="domain" description="RNA polymerase sigma factor 70 region 4 type 2" evidence="7">
    <location>
        <begin position="106"/>
        <end position="157"/>
    </location>
</feature>
<keyword evidence="3" id="KW-0731">Sigma factor</keyword>
<reference evidence="8" key="1">
    <citation type="submission" date="2022-05" db="EMBL/GenBank/DDBJ databases">
        <title>Expanded diversity of anoxic marine methylotrophy in a Black Sea sulfate reducing microorganism.</title>
        <authorList>
            <person name="Fischer P.Q."/>
            <person name="Stams A.J.M."/>
            <person name="Villanueva L."/>
            <person name="Sousa D.Z."/>
        </authorList>
    </citation>
    <scope>NUCLEOTIDE SEQUENCE</scope>
    <source>
        <strain evidence="8">P130</strain>
    </source>
</reference>
<keyword evidence="5" id="KW-0804">Transcription</keyword>
<dbReference type="CDD" id="cd06171">
    <property type="entry name" value="Sigma70_r4"/>
    <property type="match status" value="1"/>
</dbReference>
<evidence type="ECO:0000313" key="9">
    <source>
        <dbReference type="Proteomes" id="UP001176021"/>
    </source>
</evidence>
<dbReference type="SUPFAM" id="SSF88946">
    <property type="entry name" value="Sigma2 domain of RNA polymerase sigma factors"/>
    <property type="match status" value="1"/>
</dbReference>
<evidence type="ECO:0000256" key="2">
    <source>
        <dbReference type="ARBA" id="ARBA00023015"/>
    </source>
</evidence>
<dbReference type="PANTHER" id="PTHR43133:SF8">
    <property type="entry name" value="RNA POLYMERASE SIGMA FACTOR HI_1459-RELATED"/>
    <property type="match status" value="1"/>
</dbReference>
<protein>
    <submittedName>
        <fullName evidence="8">RNA polymerase sigma factor</fullName>
    </submittedName>
</protein>